<keyword evidence="4" id="KW-0862">Zinc</keyword>
<evidence type="ECO:0000256" key="2">
    <source>
        <dbReference type="ARBA" id="ARBA00022723"/>
    </source>
</evidence>
<accession>A0A072P318</accession>
<dbReference type="SUPFAM" id="SSF56281">
    <property type="entry name" value="Metallo-hydrolase/oxidoreductase"/>
    <property type="match status" value="1"/>
</dbReference>
<dbReference type="GO" id="GO:0016787">
    <property type="term" value="F:hydrolase activity"/>
    <property type="evidence" value="ECO:0007669"/>
    <property type="project" value="UniProtKB-KW"/>
</dbReference>
<proteinExistence type="inferred from homology"/>
<evidence type="ECO:0000259" key="5">
    <source>
        <dbReference type="Pfam" id="PF00753"/>
    </source>
</evidence>
<organism evidence="6 7">
    <name type="scientific">Exophiala aquamarina CBS 119918</name>
    <dbReference type="NCBI Taxonomy" id="1182545"/>
    <lineage>
        <taxon>Eukaryota</taxon>
        <taxon>Fungi</taxon>
        <taxon>Dikarya</taxon>
        <taxon>Ascomycota</taxon>
        <taxon>Pezizomycotina</taxon>
        <taxon>Eurotiomycetes</taxon>
        <taxon>Chaetothyriomycetidae</taxon>
        <taxon>Chaetothyriales</taxon>
        <taxon>Herpotrichiellaceae</taxon>
        <taxon>Exophiala</taxon>
    </lineage>
</organism>
<evidence type="ECO:0000256" key="1">
    <source>
        <dbReference type="ARBA" id="ARBA00007749"/>
    </source>
</evidence>
<dbReference type="InterPro" id="IPR001279">
    <property type="entry name" value="Metallo-B-lactamas"/>
</dbReference>
<dbReference type="PANTHER" id="PTHR42978:SF5">
    <property type="entry name" value="METALLO-BETA-LACTAMASE DOMAIN-CONTAINING PROTEIN"/>
    <property type="match status" value="1"/>
</dbReference>
<keyword evidence="7" id="KW-1185">Reference proteome</keyword>
<protein>
    <recommendedName>
        <fullName evidence="5">Metallo-beta-lactamase domain-containing protein</fullName>
    </recommendedName>
</protein>
<dbReference type="HOGENOM" id="CLU_030571_1_2_1"/>
<keyword evidence="2" id="KW-0479">Metal-binding</keyword>
<comment type="caution">
    <text evidence="6">The sequence shown here is derived from an EMBL/GenBank/DDBJ whole genome shotgun (WGS) entry which is preliminary data.</text>
</comment>
<evidence type="ECO:0000256" key="4">
    <source>
        <dbReference type="ARBA" id="ARBA00022833"/>
    </source>
</evidence>
<dbReference type="Gene3D" id="3.60.15.10">
    <property type="entry name" value="Ribonuclease Z/Hydroxyacylglutathione hydrolase-like"/>
    <property type="match status" value="1"/>
</dbReference>
<dbReference type="InterPro" id="IPR051013">
    <property type="entry name" value="MBL_superfamily_lactonases"/>
</dbReference>
<dbReference type="PANTHER" id="PTHR42978">
    <property type="entry name" value="QUORUM-QUENCHING LACTONASE YTNP-RELATED-RELATED"/>
    <property type="match status" value="1"/>
</dbReference>
<dbReference type="Pfam" id="PF00753">
    <property type="entry name" value="Lactamase_B"/>
    <property type="match status" value="1"/>
</dbReference>
<gene>
    <name evidence="6" type="ORF">A1O9_09392</name>
</gene>
<dbReference type="InterPro" id="IPR036866">
    <property type="entry name" value="RibonucZ/Hydroxyglut_hydro"/>
</dbReference>
<reference evidence="6 7" key="1">
    <citation type="submission" date="2013-03" db="EMBL/GenBank/DDBJ databases">
        <title>The Genome Sequence of Exophiala aquamarina CBS 119918.</title>
        <authorList>
            <consortium name="The Broad Institute Genomics Platform"/>
            <person name="Cuomo C."/>
            <person name="de Hoog S."/>
            <person name="Gorbushina A."/>
            <person name="Walker B."/>
            <person name="Young S.K."/>
            <person name="Zeng Q."/>
            <person name="Gargeya S."/>
            <person name="Fitzgerald M."/>
            <person name="Haas B."/>
            <person name="Abouelleil A."/>
            <person name="Allen A.W."/>
            <person name="Alvarado L."/>
            <person name="Arachchi H.M."/>
            <person name="Berlin A.M."/>
            <person name="Chapman S.B."/>
            <person name="Gainer-Dewar J."/>
            <person name="Goldberg J."/>
            <person name="Griggs A."/>
            <person name="Gujja S."/>
            <person name="Hansen M."/>
            <person name="Howarth C."/>
            <person name="Imamovic A."/>
            <person name="Ireland A."/>
            <person name="Larimer J."/>
            <person name="McCowan C."/>
            <person name="Murphy C."/>
            <person name="Pearson M."/>
            <person name="Poon T.W."/>
            <person name="Priest M."/>
            <person name="Roberts A."/>
            <person name="Saif S."/>
            <person name="Shea T."/>
            <person name="Sisk P."/>
            <person name="Sykes S."/>
            <person name="Wortman J."/>
            <person name="Nusbaum C."/>
            <person name="Birren B."/>
        </authorList>
    </citation>
    <scope>NUCLEOTIDE SEQUENCE [LARGE SCALE GENOMIC DNA]</scope>
    <source>
        <strain evidence="6 7">CBS 119918</strain>
    </source>
</reference>
<dbReference type="RefSeq" id="XP_013256816.1">
    <property type="nucleotide sequence ID" value="XM_013401362.1"/>
</dbReference>
<dbReference type="OrthoDB" id="10250730at2759"/>
<name>A0A072P318_9EURO</name>
<evidence type="ECO:0000313" key="6">
    <source>
        <dbReference type="EMBL" id="KEF54226.1"/>
    </source>
</evidence>
<dbReference type="EMBL" id="AMGV01000010">
    <property type="protein sequence ID" value="KEF54226.1"/>
    <property type="molecule type" value="Genomic_DNA"/>
</dbReference>
<dbReference type="STRING" id="1182545.A0A072P318"/>
<comment type="similarity">
    <text evidence="1">Belongs to the metallo-beta-lactamase superfamily.</text>
</comment>
<sequence length="157" mass="17340">MGIRKDWQNLSPFLVRRMGEAGWTADVKKDIPTTLEENSIPLESIDTVVWSHWHWDHIGDMSRLPPSTDLVVGPGFTRVIIPGFPTNNDSPVLESDYSGRKLIELVDMTPTVAGFPSFDLFGDGSFYLLHTPGHAVGHLSGLVRTTLQNSHAGETLC</sequence>
<dbReference type="AlphaFoldDB" id="A0A072P318"/>
<dbReference type="GeneID" id="25284301"/>
<dbReference type="GO" id="GO:0046872">
    <property type="term" value="F:metal ion binding"/>
    <property type="evidence" value="ECO:0007669"/>
    <property type="project" value="UniProtKB-KW"/>
</dbReference>
<dbReference type="VEuPathDB" id="FungiDB:A1O9_09392"/>
<feature type="domain" description="Metallo-beta-lactamase" evidence="5">
    <location>
        <begin position="22"/>
        <end position="140"/>
    </location>
</feature>
<dbReference type="Proteomes" id="UP000027920">
    <property type="component" value="Unassembled WGS sequence"/>
</dbReference>
<evidence type="ECO:0000313" key="7">
    <source>
        <dbReference type="Proteomes" id="UP000027920"/>
    </source>
</evidence>
<keyword evidence="3" id="KW-0378">Hydrolase</keyword>
<evidence type="ECO:0000256" key="3">
    <source>
        <dbReference type="ARBA" id="ARBA00022801"/>
    </source>
</evidence>